<keyword evidence="4" id="KW-1185">Reference proteome</keyword>
<feature type="domain" description="HRDC" evidence="2">
    <location>
        <begin position="232"/>
        <end position="312"/>
    </location>
</feature>
<gene>
    <name evidence="3" type="ORF">BJ968_004074</name>
</gene>
<dbReference type="SMART" id="SM00474">
    <property type="entry name" value="35EXOc"/>
    <property type="match status" value="1"/>
</dbReference>
<keyword evidence="3" id="KW-0378">Hydrolase</keyword>
<dbReference type="GO" id="GO:0000166">
    <property type="term" value="F:nucleotide binding"/>
    <property type="evidence" value="ECO:0007669"/>
    <property type="project" value="InterPro"/>
</dbReference>
<evidence type="ECO:0000313" key="3">
    <source>
        <dbReference type="EMBL" id="NYD24534.1"/>
    </source>
</evidence>
<feature type="region of interest" description="Disordered" evidence="1">
    <location>
        <begin position="1"/>
        <end position="24"/>
    </location>
</feature>
<reference evidence="3 4" key="1">
    <citation type="submission" date="2020-07" db="EMBL/GenBank/DDBJ databases">
        <title>Sequencing the genomes of 1000 actinobacteria strains.</title>
        <authorList>
            <person name="Klenk H.-P."/>
        </authorList>
    </citation>
    <scope>NUCLEOTIDE SEQUENCE [LARGE SCALE GENOMIC DNA]</scope>
    <source>
        <strain evidence="3 4">DSM 7487</strain>
    </source>
</reference>
<evidence type="ECO:0000259" key="2">
    <source>
        <dbReference type="PROSITE" id="PS50967"/>
    </source>
</evidence>
<dbReference type="Gene3D" id="3.30.420.10">
    <property type="entry name" value="Ribonuclease H-like superfamily/Ribonuclease H"/>
    <property type="match status" value="1"/>
</dbReference>
<dbReference type="InterPro" id="IPR002562">
    <property type="entry name" value="3'-5'_exonuclease_dom"/>
</dbReference>
<dbReference type="SUPFAM" id="SSF47819">
    <property type="entry name" value="HRDC-like"/>
    <property type="match status" value="1"/>
</dbReference>
<dbReference type="AlphaFoldDB" id="A0A7Y9J2U4"/>
<proteinExistence type="predicted"/>
<dbReference type="InterPro" id="IPR010997">
    <property type="entry name" value="HRDC-like_sf"/>
</dbReference>
<sequence length="436" mass="45804">MTSTPTEPDQVEEPELPLLSAPSDGLPPVVADEAALAQVVAAFAAGTGPVAVDAERASGYRYGQRAFLVQLRREGAGTALIDPAALPDLSALGEALTGVEWVLHAANQDLPCLVDLGMRPTTLFDTELGSRLAGLPRVGLGAVVEELLGLRLAKEHSAVDWSTRPLPAPWLNYAALDVEVLVPLREALAARLAAQGKLEWARQEFAHVAATPPPAPPAEPWRRVSGLHAVRSRRQLAVVRELWLARDGEAREKDTSPGRLLPDSAIVAAARAVPRTAQALASTPGFTGRASRSRLPLWFDAVARGSALPEADLPAHTPRSDGPPPPRAWAAKDPLAAARLTAARAVVTALAGELDLPVENLLQPDALRRVVWSPPAPLDAAGVRAALAARGARDWQLDLVVEPVTRALVEARVEAPVETPVETVPPQGPGGGTTAG</sequence>
<dbReference type="SMART" id="SM00341">
    <property type="entry name" value="HRDC"/>
    <property type="match status" value="1"/>
</dbReference>
<dbReference type="RefSeq" id="WP_179754980.1">
    <property type="nucleotide sequence ID" value="NZ_BAAAGN010000026.1"/>
</dbReference>
<accession>A0A7Y9J2U4</accession>
<feature type="region of interest" description="Disordered" evidence="1">
    <location>
        <begin position="309"/>
        <end position="329"/>
    </location>
</feature>
<dbReference type="GO" id="GO:0006139">
    <property type="term" value="P:nucleobase-containing compound metabolic process"/>
    <property type="evidence" value="ECO:0007669"/>
    <property type="project" value="InterPro"/>
</dbReference>
<dbReference type="Pfam" id="PF01612">
    <property type="entry name" value="DNA_pol_A_exo1"/>
    <property type="match status" value="1"/>
</dbReference>
<protein>
    <submittedName>
        <fullName evidence="3">Ribonuclease D</fullName>
        <ecNumber evidence="3">3.1.13.5</ecNumber>
    </submittedName>
</protein>
<evidence type="ECO:0000313" key="4">
    <source>
        <dbReference type="Proteomes" id="UP000521922"/>
    </source>
</evidence>
<dbReference type="InterPro" id="IPR044876">
    <property type="entry name" value="HRDC_dom_sf"/>
</dbReference>
<dbReference type="PROSITE" id="PS50967">
    <property type="entry name" value="HRDC"/>
    <property type="match status" value="1"/>
</dbReference>
<dbReference type="GO" id="GO:0008408">
    <property type="term" value="F:3'-5' exonuclease activity"/>
    <property type="evidence" value="ECO:0007669"/>
    <property type="project" value="InterPro"/>
</dbReference>
<dbReference type="Gene3D" id="1.10.150.80">
    <property type="entry name" value="HRDC domain"/>
    <property type="match status" value="2"/>
</dbReference>
<dbReference type="Pfam" id="PF18305">
    <property type="entry name" value="DNA_pol_A_exoN"/>
    <property type="match status" value="1"/>
</dbReference>
<dbReference type="InterPro" id="IPR041605">
    <property type="entry name" value="Exo_C"/>
</dbReference>
<dbReference type="Proteomes" id="UP000521922">
    <property type="component" value="Unassembled WGS sequence"/>
</dbReference>
<dbReference type="GO" id="GO:0003676">
    <property type="term" value="F:nucleic acid binding"/>
    <property type="evidence" value="ECO:0007669"/>
    <property type="project" value="InterPro"/>
</dbReference>
<evidence type="ECO:0000256" key="1">
    <source>
        <dbReference type="SAM" id="MobiDB-lite"/>
    </source>
</evidence>
<dbReference type="EC" id="3.1.13.5" evidence="3"/>
<dbReference type="SUPFAM" id="SSF53098">
    <property type="entry name" value="Ribonuclease H-like"/>
    <property type="match status" value="1"/>
</dbReference>
<organism evidence="3 4">
    <name type="scientific">Kineococcus aurantiacus</name>
    <dbReference type="NCBI Taxonomy" id="37633"/>
    <lineage>
        <taxon>Bacteria</taxon>
        <taxon>Bacillati</taxon>
        <taxon>Actinomycetota</taxon>
        <taxon>Actinomycetes</taxon>
        <taxon>Kineosporiales</taxon>
        <taxon>Kineosporiaceae</taxon>
        <taxon>Kineococcus</taxon>
    </lineage>
</organism>
<dbReference type="EMBL" id="JACCBB010000001">
    <property type="protein sequence ID" value="NYD24534.1"/>
    <property type="molecule type" value="Genomic_DNA"/>
</dbReference>
<dbReference type="PANTHER" id="PTHR47649:SF1">
    <property type="entry name" value="RIBONUCLEASE D"/>
    <property type="match status" value="1"/>
</dbReference>
<dbReference type="Pfam" id="PF00570">
    <property type="entry name" value="HRDC"/>
    <property type="match status" value="1"/>
</dbReference>
<dbReference type="GO" id="GO:0033890">
    <property type="term" value="F:ribonuclease D activity"/>
    <property type="evidence" value="ECO:0007669"/>
    <property type="project" value="UniProtKB-EC"/>
</dbReference>
<dbReference type="InterPro" id="IPR036397">
    <property type="entry name" value="RNaseH_sf"/>
</dbReference>
<name>A0A7Y9J2U4_9ACTN</name>
<dbReference type="InterPro" id="IPR002121">
    <property type="entry name" value="HRDC_dom"/>
</dbReference>
<dbReference type="InterPro" id="IPR051086">
    <property type="entry name" value="RNase_D-like"/>
</dbReference>
<dbReference type="InterPro" id="IPR012337">
    <property type="entry name" value="RNaseH-like_sf"/>
</dbReference>
<dbReference type="CDD" id="cd06142">
    <property type="entry name" value="RNaseD_exo"/>
    <property type="match status" value="1"/>
</dbReference>
<dbReference type="PANTHER" id="PTHR47649">
    <property type="entry name" value="RIBONUCLEASE D"/>
    <property type="match status" value="1"/>
</dbReference>
<comment type="caution">
    <text evidence="3">The sequence shown here is derived from an EMBL/GenBank/DDBJ whole genome shotgun (WGS) entry which is preliminary data.</text>
</comment>